<gene>
    <name evidence="2" type="ORF">WN51_10532</name>
</gene>
<evidence type="ECO:0000313" key="2">
    <source>
        <dbReference type="EMBL" id="KOX77743.1"/>
    </source>
</evidence>
<evidence type="ECO:0000256" key="1">
    <source>
        <dbReference type="SAM" id="MobiDB-lite"/>
    </source>
</evidence>
<feature type="region of interest" description="Disordered" evidence="1">
    <location>
        <begin position="52"/>
        <end position="72"/>
    </location>
</feature>
<dbReference type="Proteomes" id="UP000053105">
    <property type="component" value="Unassembled WGS sequence"/>
</dbReference>
<dbReference type="AlphaFoldDB" id="A0A0M9A7X7"/>
<sequence>MVTKNKATVIRSSDESDFESVHHKKMRVLDYDGRTINLRITRNSNNFHLIEHDLTKSKKQNTQYESEDSSKD</sequence>
<reference evidence="2 3" key="1">
    <citation type="submission" date="2015-07" db="EMBL/GenBank/DDBJ databases">
        <title>The genome of Melipona quadrifasciata.</title>
        <authorList>
            <person name="Pan H."/>
            <person name="Kapheim K."/>
        </authorList>
    </citation>
    <scope>NUCLEOTIDE SEQUENCE [LARGE SCALE GENOMIC DNA]</scope>
    <source>
        <strain evidence="2">0111107301</strain>
        <tissue evidence="2">Whole body</tissue>
    </source>
</reference>
<keyword evidence="3" id="KW-1185">Reference proteome</keyword>
<organism evidence="2 3">
    <name type="scientific">Melipona quadrifasciata</name>
    <dbReference type="NCBI Taxonomy" id="166423"/>
    <lineage>
        <taxon>Eukaryota</taxon>
        <taxon>Metazoa</taxon>
        <taxon>Ecdysozoa</taxon>
        <taxon>Arthropoda</taxon>
        <taxon>Hexapoda</taxon>
        <taxon>Insecta</taxon>
        <taxon>Pterygota</taxon>
        <taxon>Neoptera</taxon>
        <taxon>Endopterygota</taxon>
        <taxon>Hymenoptera</taxon>
        <taxon>Apocrita</taxon>
        <taxon>Aculeata</taxon>
        <taxon>Apoidea</taxon>
        <taxon>Anthophila</taxon>
        <taxon>Apidae</taxon>
        <taxon>Melipona</taxon>
    </lineage>
</organism>
<dbReference type="EMBL" id="KQ435728">
    <property type="protein sequence ID" value="KOX77743.1"/>
    <property type="molecule type" value="Genomic_DNA"/>
</dbReference>
<accession>A0A0M9A7X7</accession>
<protein>
    <submittedName>
        <fullName evidence="2">Uncharacterized protein</fullName>
    </submittedName>
</protein>
<name>A0A0M9A7X7_9HYME</name>
<proteinExistence type="predicted"/>
<evidence type="ECO:0000313" key="3">
    <source>
        <dbReference type="Proteomes" id="UP000053105"/>
    </source>
</evidence>